<organism evidence="1">
    <name type="scientific">gut metagenome</name>
    <dbReference type="NCBI Taxonomy" id="749906"/>
    <lineage>
        <taxon>unclassified sequences</taxon>
        <taxon>metagenomes</taxon>
        <taxon>organismal metagenomes</taxon>
    </lineage>
</organism>
<reference evidence="1" key="1">
    <citation type="journal article" date="2012" name="PLoS ONE">
        <title>Gene sets for utilization of primary and secondary nutrition supplies in the distal gut of endangered iberian lynx.</title>
        <authorList>
            <person name="Alcaide M."/>
            <person name="Messina E."/>
            <person name="Richter M."/>
            <person name="Bargiela R."/>
            <person name="Peplies J."/>
            <person name="Huws S.A."/>
            <person name="Newbold C.J."/>
            <person name="Golyshin P.N."/>
            <person name="Simon M.A."/>
            <person name="Lopez G."/>
            <person name="Yakimov M.M."/>
            <person name="Ferrer M."/>
        </authorList>
    </citation>
    <scope>NUCLEOTIDE SEQUENCE</scope>
</reference>
<dbReference type="PROSITE" id="PS51257">
    <property type="entry name" value="PROKAR_LIPOPROTEIN"/>
    <property type="match status" value="1"/>
</dbReference>
<proteinExistence type="predicted"/>
<protein>
    <recommendedName>
        <fullName evidence="2">Lipoprotein</fullName>
    </recommendedName>
</protein>
<accession>J9GLB0</accession>
<dbReference type="EMBL" id="AMCI01000681">
    <property type="protein sequence ID" value="EJX08199.1"/>
    <property type="molecule type" value="Genomic_DNA"/>
</dbReference>
<gene>
    <name evidence="1" type="ORF">EVA_03694</name>
</gene>
<comment type="caution">
    <text evidence="1">The sequence shown here is derived from an EMBL/GenBank/DDBJ whole genome shotgun (WGS) entry which is preliminary data.</text>
</comment>
<evidence type="ECO:0008006" key="2">
    <source>
        <dbReference type="Google" id="ProtNLM"/>
    </source>
</evidence>
<evidence type="ECO:0000313" key="1">
    <source>
        <dbReference type="EMBL" id="EJX08199.1"/>
    </source>
</evidence>
<dbReference type="AlphaFoldDB" id="J9GLB0"/>
<name>J9GLB0_9ZZZZ</name>
<sequence>MTLKSFLTKMLGGWLVAVTACAQDLSAGVSDCTASSSMPVVVVDTVMPASALILRKDSVAVRRPDFQRRTDNYRKFWYSLIPNQFTIQYAGSIGVVAWGPGWHYGKKERWETDLLFGFVPRYHSEATKVTFTVKQRFVPWHLRISSRWALEPLATGLFFCSIFGEDFWNHEPSRYPDRYYGFSTKIRANVFLGQRATYKIPSKRRYFCKSVSIYYELSTCDMYVISALPNKNVKFTDILSLAAGLRLDVF</sequence>